<evidence type="ECO:0000313" key="1">
    <source>
        <dbReference type="EMBL" id="EAX70198.1"/>
    </source>
</evidence>
<dbReference type="InParanoid" id="A2HK69"/>
<dbReference type="AlphaFoldDB" id="A2HK69"/>
<gene>
    <name evidence="1" type="ORF">TVAG_557310</name>
</gene>
<proteinExistence type="predicted"/>
<protein>
    <submittedName>
        <fullName evidence="1">Uncharacterized protein</fullName>
    </submittedName>
</protein>
<sequence>MSFRSQLFSHYRLKLCVKTFMSSPVSRFTYTATGKLSCFFVSSLYLKTLKFFNNIVLPAGILRTCLISIAFSPPTYSTQCLGYS</sequence>
<keyword evidence="2" id="KW-1185">Reference proteome</keyword>
<reference evidence="1" key="1">
    <citation type="submission" date="2006-10" db="EMBL/GenBank/DDBJ databases">
        <authorList>
            <person name="Amadeo P."/>
            <person name="Zhao Q."/>
            <person name="Wortman J."/>
            <person name="Fraser-Liggett C."/>
            <person name="Carlton J."/>
        </authorList>
    </citation>
    <scope>NUCLEOTIDE SEQUENCE</scope>
    <source>
        <strain evidence="1">G3</strain>
    </source>
</reference>
<dbReference type="Proteomes" id="UP000001542">
    <property type="component" value="Unassembled WGS sequence"/>
</dbReference>
<name>A2HK69_TRIV3</name>
<reference evidence="1" key="2">
    <citation type="journal article" date="2007" name="Science">
        <title>Draft genome sequence of the sexually transmitted pathogen Trichomonas vaginalis.</title>
        <authorList>
            <person name="Carlton J.M."/>
            <person name="Hirt R.P."/>
            <person name="Silva J.C."/>
            <person name="Delcher A.L."/>
            <person name="Schatz M."/>
            <person name="Zhao Q."/>
            <person name="Wortman J.R."/>
            <person name="Bidwell S.L."/>
            <person name="Alsmark U.C.M."/>
            <person name="Besteiro S."/>
            <person name="Sicheritz-Ponten T."/>
            <person name="Noel C.J."/>
            <person name="Dacks J.B."/>
            <person name="Foster P.G."/>
            <person name="Simillion C."/>
            <person name="Van de Peer Y."/>
            <person name="Miranda-Saavedra D."/>
            <person name="Barton G.J."/>
            <person name="Westrop G.D."/>
            <person name="Mueller S."/>
            <person name="Dessi D."/>
            <person name="Fiori P.L."/>
            <person name="Ren Q."/>
            <person name="Paulsen I."/>
            <person name="Zhang H."/>
            <person name="Bastida-Corcuera F.D."/>
            <person name="Simoes-Barbosa A."/>
            <person name="Brown M.T."/>
            <person name="Hayes R.D."/>
            <person name="Mukherjee M."/>
            <person name="Okumura C.Y."/>
            <person name="Schneider R."/>
            <person name="Smith A.J."/>
            <person name="Vanacova S."/>
            <person name="Villalvazo M."/>
            <person name="Haas B.J."/>
            <person name="Pertea M."/>
            <person name="Feldblyum T.V."/>
            <person name="Utterback T.R."/>
            <person name="Shu C.L."/>
            <person name="Osoegawa K."/>
            <person name="de Jong P.J."/>
            <person name="Hrdy I."/>
            <person name="Horvathova L."/>
            <person name="Zubacova Z."/>
            <person name="Dolezal P."/>
            <person name="Malik S.B."/>
            <person name="Logsdon J.M. Jr."/>
            <person name="Henze K."/>
            <person name="Gupta A."/>
            <person name="Wang C.C."/>
            <person name="Dunne R.L."/>
            <person name="Upcroft J.A."/>
            <person name="Upcroft P."/>
            <person name="White O."/>
            <person name="Salzberg S.L."/>
            <person name="Tang P."/>
            <person name="Chiu C.-H."/>
            <person name="Lee Y.-S."/>
            <person name="Embley T.M."/>
            <person name="Coombs G.H."/>
            <person name="Mottram J.C."/>
            <person name="Tachezy J."/>
            <person name="Fraser-Liggett C.M."/>
            <person name="Johnson P.J."/>
        </authorList>
    </citation>
    <scope>NUCLEOTIDE SEQUENCE [LARGE SCALE GENOMIC DNA]</scope>
    <source>
        <strain evidence="1">G3</strain>
    </source>
</reference>
<dbReference type="VEuPathDB" id="TrichDB:TVAG_557310"/>
<dbReference type="VEuPathDB" id="TrichDB:TVAGG3_0964750"/>
<dbReference type="EMBL" id="DS136716">
    <property type="protein sequence ID" value="EAX70198.1"/>
    <property type="molecule type" value="Genomic_DNA"/>
</dbReference>
<evidence type="ECO:0000313" key="2">
    <source>
        <dbReference type="Proteomes" id="UP000001542"/>
    </source>
</evidence>
<accession>A2HK69</accession>
<organism evidence="1 2">
    <name type="scientific">Trichomonas vaginalis (strain ATCC PRA-98 / G3)</name>
    <dbReference type="NCBI Taxonomy" id="412133"/>
    <lineage>
        <taxon>Eukaryota</taxon>
        <taxon>Metamonada</taxon>
        <taxon>Parabasalia</taxon>
        <taxon>Trichomonadida</taxon>
        <taxon>Trichomonadidae</taxon>
        <taxon>Trichomonas</taxon>
    </lineage>
</organism>